<dbReference type="GO" id="GO:0033617">
    <property type="term" value="P:mitochondrial respiratory chain complex IV assembly"/>
    <property type="evidence" value="ECO:0007669"/>
    <property type="project" value="TreeGrafter"/>
</dbReference>
<proteinExistence type="inferred from homology"/>
<reference evidence="5 6" key="2">
    <citation type="submission" date="2018-10" db="EMBL/GenBank/DDBJ databases">
        <authorList>
            <consortium name="Pathogen Informatics"/>
        </authorList>
    </citation>
    <scope>NUCLEOTIDE SEQUENCE [LARGE SCALE GENOMIC DNA]</scope>
</reference>
<evidence type="ECO:0000313" key="7">
    <source>
        <dbReference type="WBParaSite" id="EVEC_0000217601-mRNA-1"/>
    </source>
</evidence>
<organism evidence="7">
    <name type="scientific">Enterobius vermicularis</name>
    <name type="common">Human pinworm</name>
    <dbReference type="NCBI Taxonomy" id="51028"/>
    <lineage>
        <taxon>Eukaryota</taxon>
        <taxon>Metazoa</taxon>
        <taxon>Ecdysozoa</taxon>
        <taxon>Nematoda</taxon>
        <taxon>Chromadorea</taxon>
        <taxon>Rhabditida</taxon>
        <taxon>Spirurina</taxon>
        <taxon>Oxyuridomorpha</taxon>
        <taxon>Oxyuroidea</taxon>
        <taxon>Oxyuridae</taxon>
        <taxon>Enterobius</taxon>
    </lineage>
</organism>
<evidence type="ECO:0000256" key="4">
    <source>
        <dbReference type="ARBA" id="ARBA00023157"/>
    </source>
</evidence>
<name>A0A0N4UXB8_ENTVE</name>
<dbReference type="PANTHER" id="PTHR28627:SF1">
    <property type="entry name" value="CYTOCHROME C OXIDASE ASSEMBLY FACTOR 5"/>
    <property type="match status" value="1"/>
</dbReference>
<evidence type="ECO:0000256" key="1">
    <source>
        <dbReference type="ARBA" id="ARBA00003186"/>
    </source>
</evidence>
<dbReference type="EMBL" id="UXUI01007280">
    <property type="protein sequence ID" value="VDD86741.1"/>
    <property type="molecule type" value="Genomic_DNA"/>
</dbReference>
<evidence type="ECO:0000256" key="2">
    <source>
        <dbReference type="ARBA" id="ARBA00007785"/>
    </source>
</evidence>
<comment type="similarity">
    <text evidence="2">Belongs to the PET191 family.</text>
</comment>
<dbReference type="GO" id="GO:0005739">
    <property type="term" value="C:mitochondrion"/>
    <property type="evidence" value="ECO:0007669"/>
    <property type="project" value="TreeGrafter"/>
</dbReference>
<dbReference type="WBParaSite" id="EVEC_0000217601-mRNA-1">
    <property type="protein sequence ID" value="EVEC_0000217601-mRNA-1"/>
    <property type="gene ID" value="EVEC_0000217601"/>
</dbReference>
<evidence type="ECO:0000313" key="6">
    <source>
        <dbReference type="Proteomes" id="UP000274131"/>
    </source>
</evidence>
<dbReference type="STRING" id="51028.A0A0N4UXB8"/>
<keyword evidence="4" id="KW-1015">Disulfide bond</keyword>
<keyword evidence="6" id="KW-1185">Reference proteome</keyword>
<reference evidence="7" key="1">
    <citation type="submission" date="2017-02" db="UniProtKB">
        <authorList>
            <consortium name="WormBaseParasite"/>
        </authorList>
    </citation>
    <scope>IDENTIFICATION</scope>
</reference>
<dbReference type="OrthoDB" id="282149at2759"/>
<comment type="function">
    <text evidence="1">Involved in an early step of the mitochondrial complex IV assembly process.</text>
</comment>
<gene>
    <name evidence="5" type="ORF">EVEC_LOCUS1884</name>
</gene>
<protein>
    <recommendedName>
        <fullName evidence="3">Cytochrome c oxidase assembly factor 5</fullName>
    </recommendedName>
</protein>
<accession>A0A0N4UXB8</accession>
<dbReference type="InterPro" id="IPR018793">
    <property type="entry name" value="Cyt_c_oxidase_assmbl_Pet191"/>
</dbReference>
<sequence>MASDGTVPEASGRTVKIACEQLRIKLKDCIKQSDCVQKFHRRAADCVQARDGTVPKLCYDLMESFSACKRSMIKQRLREVFISVVLNHVIDDCPFHSFTLKAERKTEVERRLILDR</sequence>
<evidence type="ECO:0000256" key="3">
    <source>
        <dbReference type="ARBA" id="ARBA00021904"/>
    </source>
</evidence>
<dbReference type="PANTHER" id="PTHR28627">
    <property type="entry name" value="CYTOCHROME C OXIDASE ASSEMBLY FACTOR 5"/>
    <property type="match status" value="1"/>
</dbReference>
<dbReference type="Pfam" id="PF10203">
    <property type="entry name" value="Pet191_N"/>
    <property type="match status" value="1"/>
</dbReference>
<dbReference type="Proteomes" id="UP000274131">
    <property type="component" value="Unassembled WGS sequence"/>
</dbReference>
<dbReference type="AlphaFoldDB" id="A0A0N4UXB8"/>
<evidence type="ECO:0000313" key="5">
    <source>
        <dbReference type="EMBL" id="VDD86741.1"/>
    </source>
</evidence>